<accession>A0A813GEK9</accession>
<dbReference type="EMBL" id="CAJNNW010035085">
    <property type="protein sequence ID" value="CAE8725518.1"/>
    <property type="molecule type" value="Genomic_DNA"/>
</dbReference>
<proteinExistence type="predicted"/>
<feature type="chain" id="PRO_5036408859" evidence="1">
    <location>
        <begin position="19"/>
        <end position="206"/>
    </location>
</feature>
<evidence type="ECO:0000256" key="1">
    <source>
        <dbReference type="SAM" id="SignalP"/>
    </source>
</evidence>
<name>A0A813GEK9_POLGL</name>
<sequence>MARLVLAVVSVIIASVMGNDVSFQEDSMPTDDACLVDPNHEDCGLSLRQLRGTKLQADKEEEEAADNEEVQVDTKAALGKATDMDGDAILDQVNAVRSKQVNGIMAAPVKVAVPAVVAAPVVVAAPDVVAAPVVVAGGQLKNAHGVPMSDADKASQPIYHCPPHVACLGSCRDEPFGGRTRETECNPAKEACGPVYCKSGWCLGTC</sequence>
<dbReference type="Proteomes" id="UP000654075">
    <property type="component" value="Unassembled WGS sequence"/>
</dbReference>
<keyword evidence="4" id="KW-1185">Reference proteome</keyword>
<dbReference type="EMBL" id="CAJNNV010028464">
    <property type="protein sequence ID" value="CAE8624676.1"/>
    <property type="molecule type" value="Genomic_DNA"/>
</dbReference>
<dbReference type="AlphaFoldDB" id="A0A813GEK9"/>
<gene>
    <name evidence="2" type="ORF">PGLA1383_LOCUS41782</name>
    <name evidence="3" type="ORF">PGLA2088_LOCUS44150</name>
</gene>
<evidence type="ECO:0000313" key="2">
    <source>
        <dbReference type="EMBL" id="CAE8624676.1"/>
    </source>
</evidence>
<organism evidence="2 4">
    <name type="scientific">Polarella glacialis</name>
    <name type="common">Dinoflagellate</name>
    <dbReference type="NCBI Taxonomy" id="89957"/>
    <lineage>
        <taxon>Eukaryota</taxon>
        <taxon>Sar</taxon>
        <taxon>Alveolata</taxon>
        <taxon>Dinophyceae</taxon>
        <taxon>Suessiales</taxon>
        <taxon>Suessiaceae</taxon>
        <taxon>Polarella</taxon>
    </lineage>
</organism>
<feature type="signal peptide" evidence="1">
    <location>
        <begin position="1"/>
        <end position="18"/>
    </location>
</feature>
<keyword evidence="1" id="KW-0732">Signal</keyword>
<protein>
    <submittedName>
        <fullName evidence="2">Uncharacterized protein</fullName>
    </submittedName>
</protein>
<evidence type="ECO:0000313" key="4">
    <source>
        <dbReference type="Proteomes" id="UP000654075"/>
    </source>
</evidence>
<comment type="caution">
    <text evidence="2">The sequence shown here is derived from an EMBL/GenBank/DDBJ whole genome shotgun (WGS) entry which is preliminary data.</text>
</comment>
<evidence type="ECO:0000313" key="3">
    <source>
        <dbReference type="EMBL" id="CAE8725518.1"/>
    </source>
</evidence>
<dbReference type="Proteomes" id="UP000626109">
    <property type="component" value="Unassembled WGS sequence"/>
</dbReference>
<reference evidence="2" key="1">
    <citation type="submission" date="2021-02" db="EMBL/GenBank/DDBJ databases">
        <authorList>
            <person name="Dougan E. K."/>
            <person name="Rhodes N."/>
            <person name="Thang M."/>
            <person name="Chan C."/>
        </authorList>
    </citation>
    <scope>NUCLEOTIDE SEQUENCE</scope>
</reference>